<dbReference type="GO" id="GO:0000724">
    <property type="term" value="P:double-strand break repair via homologous recombination"/>
    <property type="evidence" value="ECO:0000318"/>
    <property type="project" value="GO_Central"/>
</dbReference>
<dbReference type="InterPro" id="IPR034732">
    <property type="entry name" value="EPHD"/>
</dbReference>
<dbReference type="SUPFAM" id="SSF75689">
    <property type="entry name" value="Zinc-binding domain of translation initiation factor 2 beta"/>
    <property type="match status" value="1"/>
</dbReference>
<dbReference type="PROSITE" id="PS50089">
    <property type="entry name" value="ZF_RING_2"/>
    <property type="match status" value="1"/>
</dbReference>
<evidence type="ECO:0000256" key="1">
    <source>
        <dbReference type="ARBA" id="ARBA00004123"/>
    </source>
</evidence>
<feature type="region of interest" description="Disordered" evidence="10">
    <location>
        <begin position="219"/>
        <end position="265"/>
    </location>
</feature>
<feature type="domain" description="BRCT" evidence="12">
    <location>
        <begin position="663"/>
        <end position="759"/>
    </location>
</feature>
<dbReference type="InterPro" id="IPR036420">
    <property type="entry name" value="BRCT_dom_sf"/>
</dbReference>
<dbReference type="AlphaFoldDB" id="D8RT82"/>
<dbReference type="CDD" id="cd17734">
    <property type="entry name" value="BRCT_Bard1_rpt1"/>
    <property type="match status" value="1"/>
</dbReference>
<dbReference type="Pfam" id="PF01873">
    <property type="entry name" value="eIF-5_eIF-2B"/>
    <property type="match status" value="1"/>
</dbReference>
<keyword evidence="2" id="KW-0479">Metal-binding</keyword>
<dbReference type="GO" id="GO:0070531">
    <property type="term" value="C:BRCA1-A complex"/>
    <property type="evidence" value="ECO:0000318"/>
    <property type="project" value="GO_Central"/>
</dbReference>
<dbReference type="GO" id="GO:0045944">
    <property type="term" value="P:positive regulation of transcription by RNA polymerase II"/>
    <property type="evidence" value="ECO:0000318"/>
    <property type="project" value="GO_Central"/>
</dbReference>
<dbReference type="SMART" id="SM00292">
    <property type="entry name" value="BRCT"/>
    <property type="match status" value="2"/>
</dbReference>
<dbReference type="PANTHER" id="PTHR13763">
    <property type="entry name" value="BREAST CANCER TYPE 1 SUSCEPTIBILITY PROTEIN BRCA1"/>
    <property type="match status" value="1"/>
</dbReference>
<feature type="region of interest" description="Disordered" evidence="10">
    <location>
        <begin position="892"/>
        <end position="946"/>
    </location>
</feature>
<dbReference type="Pfam" id="PF16589">
    <property type="entry name" value="BRCT_2"/>
    <property type="match status" value="1"/>
</dbReference>
<accession>D8RT82</accession>
<feature type="compositionally biased region" description="Polar residues" evidence="10">
    <location>
        <begin position="219"/>
        <end position="228"/>
    </location>
</feature>
<dbReference type="Gramene" id="EFJ24465">
    <property type="protein sequence ID" value="EFJ24465"/>
    <property type="gene ID" value="SELMODRAFT_414577"/>
</dbReference>
<dbReference type="Gene3D" id="2.20.25.350">
    <property type="match status" value="1"/>
</dbReference>
<feature type="compositionally biased region" description="Basic and acidic residues" evidence="10">
    <location>
        <begin position="243"/>
        <end position="264"/>
    </location>
</feature>
<keyword evidence="5 9" id="KW-0863">Zinc-finger</keyword>
<feature type="compositionally biased region" description="Acidic residues" evidence="10">
    <location>
        <begin position="909"/>
        <end position="919"/>
    </location>
</feature>
<dbReference type="PROSITE" id="PS50172">
    <property type="entry name" value="BRCT"/>
    <property type="match status" value="2"/>
</dbReference>
<feature type="region of interest" description="Disordered" evidence="10">
    <location>
        <begin position="339"/>
        <end position="386"/>
    </location>
</feature>
<feature type="compositionally biased region" description="Basic residues" evidence="10">
    <location>
        <begin position="534"/>
        <end position="543"/>
    </location>
</feature>
<dbReference type="SUPFAM" id="SSF52113">
    <property type="entry name" value="BRCT domain"/>
    <property type="match status" value="2"/>
</dbReference>
<comment type="subcellular location">
    <subcellularLocation>
        <location evidence="1">Nucleus</location>
    </subcellularLocation>
</comment>
<dbReference type="FunFam" id="3.40.50.10190:FF:000006">
    <property type="entry name" value="Breast cancer type 1 susceptibility protein homolog"/>
    <property type="match status" value="1"/>
</dbReference>
<dbReference type="eggNOG" id="KOG4362">
    <property type="taxonomic scope" value="Eukaryota"/>
</dbReference>
<dbReference type="OMA" id="WHESSTP"/>
<evidence type="ECO:0000256" key="8">
    <source>
        <dbReference type="ARBA" id="ARBA00023242"/>
    </source>
</evidence>
<dbReference type="SMART" id="SM00184">
    <property type="entry name" value="RING"/>
    <property type="match status" value="2"/>
</dbReference>
<dbReference type="InterPro" id="IPR016189">
    <property type="entry name" value="Transl_init_fac_IF2/IF5_N"/>
</dbReference>
<dbReference type="GO" id="GO:0008270">
    <property type="term" value="F:zinc ion binding"/>
    <property type="evidence" value="ECO:0007669"/>
    <property type="project" value="UniProtKB-KW"/>
</dbReference>
<evidence type="ECO:0008006" key="16">
    <source>
        <dbReference type="Google" id="ProtNLM"/>
    </source>
</evidence>
<dbReference type="InterPro" id="IPR031099">
    <property type="entry name" value="BRCA1-associated"/>
</dbReference>
<dbReference type="PROSITE" id="PS51257">
    <property type="entry name" value="PROKAR_LIPOPROTEIN"/>
    <property type="match status" value="1"/>
</dbReference>
<feature type="compositionally biased region" description="Polar residues" evidence="10">
    <location>
        <begin position="937"/>
        <end position="946"/>
    </location>
</feature>
<keyword evidence="7" id="KW-0234">DNA repair</keyword>
<dbReference type="InterPro" id="IPR017907">
    <property type="entry name" value="Znf_RING_CS"/>
</dbReference>
<dbReference type="SUPFAM" id="SSF57850">
    <property type="entry name" value="RING/U-box"/>
    <property type="match status" value="1"/>
</dbReference>
<dbReference type="Proteomes" id="UP000001514">
    <property type="component" value="Unassembled WGS sequence"/>
</dbReference>
<dbReference type="SUPFAM" id="SSF100966">
    <property type="entry name" value="Translation initiation factor 2 beta, aIF2beta, N-terminal domain"/>
    <property type="match status" value="1"/>
</dbReference>
<dbReference type="Gene3D" id="3.30.40.10">
    <property type="entry name" value="Zinc/RING finger domain, C3HC4 (zinc finger)"/>
    <property type="match status" value="2"/>
</dbReference>
<dbReference type="EMBL" id="GL377589">
    <property type="protein sequence ID" value="EFJ24465.1"/>
    <property type="molecule type" value="Genomic_DNA"/>
</dbReference>
<feature type="compositionally biased region" description="Basic and acidic residues" evidence="10">
    <location>
        <begin position="925"/>
        <end position="936"/>
    </location>
</feature>
<feature type="region of interest" description="Disordered" evidence="10">
    <location>
        <begin position="85"/>
        <end position="156"/>
    </location>
</feature>
<evidence type="ECO:0000256" key="2">
    <source>
        <dbReference type="ARBA" id="ARBA00022723"/>
    </source>
</evidence>
<evidence type="ECO:0000313" key="14">
    <source>
        <dbReference type="EMBL" id="EFJ24465.1"/>
    </source>
</evidence>
<dbReference type="Gene3D" id="3.30.30.170">
    <property type="match status" value="1"/>
</dbReference>
<keyword evidence="15" id="KW-1185">Reference proteome</keyword>
<dbReference type="CDD" id="cd15571">
    <property type="entry name" value="ePHD"/>
    <property type="match status" value="1"/>
</dbReference>
<evidence type="ECO:0000256" key="6">
    <source>
        <dbReference type="ARBA" id="ARBA00022833"/>
    </source>
</evidence>
<evidence type="ECO:0000313" key="15">
    <source>
        <dbReference type="Proteomes" id="UP000001514"/>
    </source>
</evidence>
<dbReference type="InterPro" id="IPR016190">
    <property type="entry name" value="Transl_init_fac_IF2/IF5_Zn-bd"/>
</dbReference>
<dbReference type="PROSITE" id="PS51805">
    <property type="entry name" value="EPHD"/>
    <property type="match status" value="1"/>
</dbReference>
<keyword evidence="6" id="KW-0862">Zinc</keyword>
<organism evidence="15">
    <name type="scientific">Selaginella moellendorffii</name>
    <name type="common">Spikemoss</name>
    <dbReference type="NCBI Taxonomy" id="88036"/>
    <lineage>
        <taxon>Eukaryota</taxon>
        <taxon>Viridiplantae</taxon>
        <taxon>Streptophyta</taxon>
        <taxon>Embryophyta</taxon>
        <taxon>Tracheophyta</taxon>
        <taxon>Lycopodiopsida</taxon>
        <taxon>Selaginellales</taxon>
        <taxon>Selaginellaceae</taxon>
        <taxon>Selaginella</taxon>
    </lineage>
</organism>
<proteinExistence type="predicted"/>
<dbReference type="eggNOG" id="KOG2767">
    <property type="taxonomic scope" value="Eukaryota"/>
</dbReference>
<evidence type="ECO:0000259" key="13">
    <source>
        <dbReference type="PROSITE" id="PS51805"/>
    </source>
</evidence>
<dbReference type="InterPro" id="IPR001841">
    <property type="entry name" value="Znf_RING"/>
</dbReference>
<evidence type="ECO:0000259" key="11">
    <source>
        <dbReference type="PROSITE" id="PS50089"/>
    </source>
</evidence>
<evidence type="ECO:0000256" key="10">
    <source>
        <dbReference type="SAM" id="MobiDB-lite"/>
    </source>
</evidence>
<keyword evidence="8" id="KW-0539">Nucleus</keyword>
<dbReference type="GO" id="GO:0003743">
    <property type="term" value="F:translation initiation factor activity"/>
    <property type="evidence" value="ECO:0007669"/>
    <property type="project" value="InterPro"/>
</dbReference>
<dbReference type="InterPro" id="IPR013083">
    <property type="entry name" value="Znf_RING/FYVE/PHD"/>
</dbReference>
<evidence type="ECO:0000256" key="5">
    <source>
        <dbReference type="ARBA" id="ARBA00022771"/>
    </source>
</evidence>
<evidence type="ECO:0000256" key="4">
    <source>
        <dbReference type="ARBA" id="ARBA00022763"/>
    </source>
</evidence>
<dbReference type="FunCoup" id="D8RT82">
    <property type="interactions" value="501"/>
</dbReference>
<dbReference type="STRING" id="88036.D8RT82"/>
<evidence type="ECO:0000256" key="9">
    <source>
        <dbReference type="PROSITE-ProRule" id="PRU00175"/>
    </source>
</evidence>
<keyword evidence="4" id="KW-0227">DNA damage</keyword>
<name>D8RT82_SELML</name>
<keyword evidence="3" id="KW-0677">Repeat</keyword>
<feature type="domain" description="BRCT" evidence="12">
    <location>
        <begin position="552"/>
        <end position="641"/>
    </location>
</feature>
<reference evidence="14 15" key="1">
    <citation type="journal article" date="2011" name="Science">
        <title>The Selaginella genome identifies genetic changes associated with the evolution of vascular plants.</title>
        <authorList>
            <person name="Banks J.A."/>
            <person name="Nishiyama T."/>
            <person name="Hasebe M."/>
            <person name="Bowman J.L."/>
            <person name="Gribskov M."/>
            <person name="dePamphilis C."/>
            <person name="Albert V.A."/>
            <person name="Aono N."/>
            <person name="Aoyama T."/>
            <person name="Ambrose B.A."/>
            <person name="Ashton N.W."/>
            <person name="Axtell M.J."/>
            <person name="Barker E."/>
            <person name="Barker M.S."/>
            <person name="Bennetzen J.L."/>
            <person name="Bonawitz N.D."/>
            <person name="Chapple C."/>
            <person name="Cheng C."/>
            <person name="Correa L.G."/>
            <person name="Dacre M."/>
            <person name="DeBarry J."/>
            <person name="Dreyer I."/>
            <person name="Elias M."/>
            <person name="Engstrom E.M."/>
            <person name="Estelle M."/>
            <person name="Feng L."/>
            <person name="Finet C."/>
            <person name="Floyd S.K."/>
            <person name="Frommer W.B."/>
            <person name="Fujita T."/>
            <person name="Gramzow L."/>
            <person name="Gutensohn M."/>
            <person name="Harholt J."/>
            <person name="Hattori M."/>
            <person name="Heyl A."/>
            <person name="Hirai T."/>
            <person name="Hiwatashi Y."/>
            <person name="Ishikawa M."/>
            <person name="Iwata M."/>
            <person name="Karol K.G."/>
            <person name="Koehler B."/>
            <person name="Kolukisaoglu U."/>
            <person name="Kubo M."/>
            <person name="Kurata T."/>
            <person name="Lalonde S."/>
            <person name="Li K."/>
            <person name="Li Y."/>
            <person name="Litt A."/>
            <person name="Lyons E."/>
            <person name="Manning G."/>
            <person name="Maruyama T."/>
            <person name="Michael T.P."/>
            <person name="Mikami K."/>
            <person name="Miyazaki S."/>
            <person name="Morinaga S."/>
            <person name="Murata T."/>
            <person name="Mueller-Roeber B."/>
            <person name="Nelson D.R."/>
            <person name="Obara M."/>
            <person name="Oguri Y."/>
            <person name="Olmstead R.G."/>
            <person name="Onodera N."/>
            <person name="Petersen B.L."/>
            <person name="Pils B."/>
            <person name="Prigge M."/>
            <person name="Rensing S.A."/>
            <person name="Riano-Pachon D.M."/>
            <person name="Roberts A.W."/>
            <person name="Sato Y."/>
            <person name="Scheller H.V."/>
            <person name="Schulz B."/>
            <person name="Schulz C."/>
            <person name="Shakirov E.V."/>
            <person name="Shibagaki N."/>
            <person name="Shinohara N."/>
            <person name="Shippen D.E."/>
            <person name="Soerensen I."/>
            <person name="Sotooka R."/>
            <person name="Sugimoto N."/>
            <person name="Sugita M."/>
            <person name="Sumikawa N."/>
            <person name="Tanurdzic M."/>
            <person name="Theissen G."/>
            <person name="Ulvskov P."/>
            <person name="Wakazuki S."/>
            <person name="Weng J.K."/>
            <person name="Willats W.W."/>
            <person name="Wipf D."/>
            <person name="Wolf P.G."/>
            <person name="Yang L."/>
            <person name="Zimmer A.D."/>
            <person name="Zhu Q."/>
            <person name="Mitros T."/>
            <person name="Hellsten U."/>
            <person name="Loque D."/>
            <person name="Otillar R."/>
            <person name="Salamov A."/>
            <person name="Schmutz J."/>
            <person name="Shapiro H."/>
            <person name="Lindquist E."/>
            <person name="Lucas S."/>
            <person name="Rokhsar D."/>
            <person name="Grigoriev I.V."/>
        </authorList>
    </citation>
    <scope>NUCLEOTIDE SEQUENCE [LARGE SCALE GENOMIC DNA]</scope>
</reference>
<dbReference type="PANTHER" id="PTHR13763:SF0">
    <property type="entry name" value="BREAST CANCER TYPE 1 SUSCEPTIBILITY PROTEIN"/>
    <property type="match status" value="1"/>
</dbReference>
<feature type="domain" description="PHD-type" evidence="13">
    <location>
        <begin position="395"/>
        <end position="516"/>
    </location>
</feature>
<dbReference type="CDD" id="cd23147">
    <property type="entry name" value="RING-HC_AtBRCA1-like"/>
    <property type="match status" value="1"/>
</dbReference>
<dbReference type="KEGG" id="smo:SELMODRAFT_414577"/>
<dbReference type="GO" id="GO:0031436">
    <property type="term" value="C:BRCA1-BARD1 complex"/>
    <property type="evidence" value="ECO:0000318"/>
    <property type="project" value="GO_Central"/>
</dbReference>
<dbReference type="PROSITE" id="PS00518">
    <property type="entry name" value="ZF_RING_1"/>
    <property type="match status" value="1"/>
</dbReference>
<dbReference type="HOGENOM" id="CLU_004218_2_0_1"/>
<dbReference type="Pfam" id="PF13771">
    <property type="entry name" value="zf-HC5HC2H"/>
    <property type="match status" value="1"/>
</dbReference>
<feature type="region of interest" description="Disordered" evidence="10">
    <location>
        <begin position="519"/>
        <end position="548"/>
    </location>
</feature>
<dbReference type="InParanoid" id="D8RT82"/>
<gene>
    <name evidence="14" type="ORF">SELMODRAFT_414577</name>
</gene>
<evidence type="ECO:0000256" key="3">
    <source>
        <dbReference type="ARBA" id="ARBA00022737"/>
    </source>
</evidence>
<dbReference type="InterPro" id="IPR002735">
    <property type="entry name" value="Transl_init_fac_IF2/IF5_dom"/>
</dbReference>
<dbReference type="Pfam" id="PF00533">
    <property type="entry name" value="BRCT"/>
    <property type="match status" value="1"/>
</dbReference>
<feature type="compositionally biased region" description="Basic residues" evidence="10">
    <location>
        <begin position="111"/>
        <end position="121"/>
    </location>
</feature>
<sequence>MAPHLERFGRELKCPICLSLFQQAAVLSCTHCFCKPCILTSLKGMPFCPVCKVPATRREVRPSPKMDNVVGIYRDIEAAVGITPFASQDPNTHGFHKQTKGGDNSPERGKATKRIPSKKRVQAPQMVSSGNAKDKEKSRKRKRKAQVEEKEEEALNPVSLNDFENFEAELAKEKTWEFGRCEAASSSKLQKTAEHNTAQQELPRQSTPLAPFFWLSSQDDPQITQTHPSPDIAANRPSFSDLKSSEHQSSEQDMEDVSKGHGADSDPFLWTQRACSPELECNAHDDMMNLIVEDSQELDPYLPIKQFLKGDTDSGKSVIRRARVDPVKVEVPFDKIPWTEKPHAPVSEGPPKEGDVKPVRSPAKKRNNRISKSPVRQVGNGTVQEREVSPRKSGEVFCAFCQRAGDCSVCGDLMAYKNGLLFPRNSGAKNVVHKLCAEWAPKVYFIGDENENKLQNLESEIFRARKLKCKSCKRKGAALGCYWNSCRKSFHYHCAKADSNFKFDTTRFLVLCPVHATGSFSGKRRKSSSETKQKTSRPRGGKAKKAEAQNCPRKYVFCGSSLDTRDKEQLAKFASATGSLVESSWNHNVTHVLAGPDATGGARRTLKLLRGILEGKWILQPEWLTACLSTGHFVDEAPYEARVDVQGRLEEGPKQGRLLANSEAPKLFTLLDFYFTEFEGSLKTDLETLVRAGGGTVLHRQPVSPSPKTTLVIYPQDSKTQRKAATSIAEATGAVALEHTWILNSVAGYRLQPLRYKLVIKLQGRGNSMKTKVDNIAEVCKALGRSPALVTRFFGCELGVLSSYSDDTNTAIVNGSHDTEKLAKLLDKFIAKYVLCYECKNPETELKVDKMIRLKCAACGHSSEVDLLKNDEVVRKFYCGGGGAAKKATKVAKGPSKKNAPVVMAKNGDEDDQEDDDGVEWQTDPSKEAAQERLKEQLSSNLGWLL</sequence>
<dbReference type="InterPro" id="IPR001357">
    <property type="entry name" value="BRCT_dom"/>
</dbReference>
<dbReference type="Pfam" id="PF13923">
    <property type="entry name" value="zf-C3HC4_2"/>
    <property type="match status" value="1"/>
</dbReference>
<evidence type="ECO:0000256" key="7">
    <source>
        <dbReference type="ARBA" id="ARBA00023204"/>
    </source>
</evidence>
<feature type="domain" description="RING-type" evidence="11">
    <location>
        <begin position="14"/>
        <end position="52"/>
    </location>
</feature>
<dbReference type="SMART" id="SM00653">
    <property type="entry name" value="eIF2B_5"/>
    <property type="match status" value="1"/>
</dbReference>
<protein>
    <recommendedName>
        <fullName evidence="16">RING-type E3 ubiquitin transferase BRCA1</fullName>
    </recommendedName>
</protein>
<evidence type="ECO:0000259" key="12">
    <source>
        <dbReference type="PROSITE" id="PS50172"/>
    </source>
</evidence>
<dbReference type="Gene3D" id="3.40.50.10190">
    <property type="entry name" value="BRCT domain"/>
    <property type="match status" value="2"/>
</dbReference>
<dbReference type="GO" id="GO:0004842">
    <property type="term" value="F:ubiquitin-protein transferase activity"/>
    <property type="evidence" value="ECO:0000318"/>
    <property type="project" value="GO_Central"/>
</dbReference>